<reference evidence="13 14" key="1">
    <citation type="submission" date="2020-06" db="EMBL/GenBank/DDBJ databases">
        <title>Genome mining for natural products.</title>
        <authorList>
            <person name="Zhang B."/>
            <person name="Shi J."/>
            <person name="Ge H."/>
        </authorList>
    </citation>
    <scope>NUCLEOTIDE SEQUENCE [LARGE SCALE GENOMIC DNA]</scope>
    <source>
        <strain evidence="13 14">NA00687</strain>
    </source>
</reference>
<evidence type="ECO:0000256" key="9">
    <source>
        <dbReference type="SAM" id="MobiDB-lite"/>
    </source>
</evidence>
<feature type="transmembrane region" description="Helical" evidence="10">
    <location>
        <begin position="166"/>
        <end position="190"/>
    </location>
</feature>
<evidence type="ECO:0000256" key="1">
    <source>
        <dbReference type="ARBA" id="ARBA00000085"/>
    </source>
</evidence>
<dbReference type="InterPro" id="IPR050482">
    <property type="entry name" value="Sensor_HK_TwoCompSys"/>
</dbReference>
<feature type="domain" description="Histidine kinase/HSP90-like ATPase" evidence="11">
    <location>
        <begin position="330"/>
        <end position="417"/>
    </location>
</feature>
<dbReference type="AlphaFoldDB" id="A0A7H8NHH2"/>
<evidence type="ECO:0000256" key="8">
    <source>
        <dbReference type="ARBA" id="ARBA00023012"/>
    </source>
</evidence>
<evidence type="ECO:0000313" key="13">
    <source>
        <dbReference type="EMBL" id="QKW53836.1"/>
    </source>
</evidence>
<dbReference type="EMBL" id="CP054929">
    <property type="protein sequence ID" value="QKW53836.1"/>
    <property type="molecule type" value="Genomic_DNA"/>
</dbReference>
<comment type="catalytic activity">
    <reaction evidence="1">
        <text>ATP + protein L-histidine = ADP + protein N-phospho-L-histidine.</text>
        <dbReference type="EC" id="2.7.13.3"/>
    </reaction>
</comment>
<feature type="transmembrane region" description="Helical" evidence="10">
    <location>
        <begin position="46"/>
        <end position="68"/>
    </location>
</feature>
<sequence length="420" mass="43998">MNLIKALFRPLARAETYTRWLHLIVSGVFASICLFVFPGTSAAGPLSWAGFLVLPVPILLALSLIPAVRSAEGVQARLLLIPGRSSATSREGGSGSGAGRRGSSDERRAAGPAVPGISVAPARGWAERGHTALWLLVRVLAGTAVLVATVWLPGLSVWLVTGPGGWWALLTPLPVVALAALVVGVGAAAAQAARWLLAPSSEERLAALEERTERLLEHNRLARELHDSIGHALTVAVVQAGAARAAGSAQFTERALAAIEDTGRRALEDLERVLRLLRQDDPGSANVPRRPALTDVERLVESARAAGAPVDAEVTGPLDRVPGPLSREGYRIVQEALTNALRHAGPVPVVLRVAARDAVLELDIRNPLPAADAARTGGSGGGSGLRGIRERAALLGGEAHAGPADGRWRVRVRLPLDRLP</sequence>
<dbReference type="Pfam" id="PF02518">
    <property type="entry name" value="HATPase_c"/>
    <property type="match status" value="1"/>
</dbReference>
<proteinExistence type="predicted"/>
<dbReference type="Proteomes" id="UP000509303">
    <property type="component" value="Chromosome"/>
</dbReference>
<keyword evidence="8" id="KW-0902">Two-component regulatory system</keyword>
<evidence type="ECO:0000256" key="4">
    <source>
        <dbReference type="ARBA" id="ARBA00022679"/>
    </source>
</evidence>
<keyword evidence="6 13" id="KW-0418">Kinase</keyword>
<organism evidence="13 14">
    <name type="scientific">Streptomyces buecherae</name>
    <dbReference type="NCBI Taxonomy" id="2763006"/>
    <lineage>
        <taxon>Bacteria</taxon>
        <taxon>Bacillati</taxon>
        <taxon>Actinomycetota</taxon>
        <taxon>Actinomycetes</taxon>
        <taxon>Kitasatosporales</taxon>
        <taxon>Streptomycetaceae</taxon>
        <taxon>Streptomyces</taxon>
    </lineage>
</organism>
<dbReference type="GO" id="GO:0000155">
    <property type="term" value="F:phosphorelay sensor kinase activity"/>
    <property type="evidence" value="ECO:0007669"/>
    <property type="project" value="InterPro"/>
</dbReference>
<name>A0A7H8NHH2_9ACTN</name>
<evidence type="ECO:0000256" key="2">
    <source>
        <dbReference type="ARBA" id="ARBA00012438"/>
    </source>
</evidence>
<dbReference type="GO" id="GO:0005524">
    <property type="term" value="F:ATP binding"/>
    <property type="evidence" value="ECO:0007669"/>
    <property type="project" value="UniProtKB-KW"/>
</dbReference>
<gene>
    <name evidence="13" type="ORF">HUT08_34580</name>
</gene>
<feature type="transmembrane region" description="Helical" evidence="10">
    <location>
        <begin position="133"/>
        <end position="154"/>
    </location>
</feature>
<dbReference type="SUPFAM" id="SSF55874">
    <property type="entry name" value="ATPase domain of HSP90 chaperone/DNA topoisomerase II/histidine kinase"/>
    <property type="match status" value="1"/>
</dbReference>
<keyword evidence="7" id="KW-0067">ATP-binding</keyword>
<keyword evidence="10" id="KW-0812">Transmembrane</keyword>
<dbReference type="Pfam" id="PF07730">
    <property type="entry name" value="HisKA_3"/>
    <property type="match status" value="1"/>
</dbReference>
<feature type="region of interest" description="Disordered" evidence="9">
    <location>
        <begin position="85"/>
        <end position="114"/>
    </location>
</feature>
<protein>
    <recommendedName>
        <fullName evidence="2">histidine kinase</fullName>
        <ecNumber evidence="2">2.7.13.3</ecNumber>
    </recommendedName>
</protein>
<dbReference type="PANTHER" id="PTHR24421:SF10">
    <property type="entry name" value="NITRATE_NITRITE SENSOR PROTEIN NARQ"/>
    <property type="match status" value="1"/>
</dbReference>
<evidence type="ECO:0000256" key="5">
    <source>
        <dbReference type="ARBA" id="ARBA00022741"/>
    </source>
</evidence>
<dbReference type="GO" id="GO:0016020">
    <property type="term" value="C:membrane"/>
    <property type="evidence" value="ECO:0007669"/>
    <property type="project" value="InterPro"/>
</dbReference>
<keyword evidence="3" id="KW-0597">Phosphoprotein</keyword>
<keyword evidence="4" id="KW-0808">Transferase</keyword>
<dbReference type="Gene3D" id="3.30.565.10">
    <property type="entry name" value="Histidine kinase-like ATPase, C-terminal domain"/>
    <property type="match status" value="1"/>
</dbReference>
<evidence type="ECO:0000259" key="11">
    <source>
        <dbReference type="Pfam" id="PF02518"/>
    </source>
</evidence>
<keyword evidence="14" id="KW-1185">Reference proteome</keyword>
<evidence type="ECO:0000256" key="3">
    <source>
        <dbReference type="ARBA" id="ARBA00022553"/>
    </source>
</evidence>
<dbReference type="PANTHER" id="PTHR24421">
    <property type="entry name" value="NITRATE/NITRITE SENSOR PROTEIN NARX-RELATED"/>
    <property type="match status" value="1"/>
</dbReference>
<dbReference type="Gene3D" id="1.20.5.1930">
    <property type="match status" value="1"/>
</dbReference>
<feature type="transmembrane region" description="Helical" evidence="10">
    <location>
        <begin position="20"/>
        <end position="40"/>
    </location>
</feature>
<keyword evidence="5" id="KW-0547">Nucleotide-binding</keyword>
<evidence type="ECO:0000259" key="12">
    <source>
        <dbReference type="Pfam" id="PF07730"/>
    </source>
</evidence>
<accession>A0A7H8NHH2</accession>
<evidence type="ECO:0000313" key="14">
    <source>
        <dbReference type="Proteomes" id="UP000509303"/>
    </source>
</evidence>
<dbReference type="InterPro" id="IPR011712">
    <property type="entry name" value="Sig_transdc_His_kin_sub3_dim/P"/>
</dbReference>
<dbReference type="InterPro" id="IPR036890">
    <property type="entry name" value="HATPase_C_sf"/>
</dbReference>
<keyword evidence="10" id="KW-1133">Transmembrane helix</keyword>
<keyword evidence="10" id="KW-0472">Membrane</keyword>
<evidence type="ECO:0000256" key="10">
    <source>
        <dbReference type="SAM" id="Phobius"/>
    </source>
</evidence>
<dbReference type="EC" id="2.7.13.3" evidence="2"/>
<dbReference type="InterPro" id="IPR003594">
    <property type="entry name" value="HATPase_dom"/>
</dbReference>
<dbReference type="GO" id="GO:0046983">
    <property type="term" value="F:protein dimerization activity"/>
    <property type="evidence" value="ECO:0007669"/>
    <property type="project" value="InterPro"/>
</dbReference>
<feature type="domain" description="Signal transduction histidine kinase subgroup 3 dimerisation and phosphoacceptor" evidence="12">
    <location>
        <begin position="217"/>
        <end position="280"/>
    </location>
</feature>
<dbReference type="CDD" id="cd16917">
    <property type="entry name" value="HATPase_UhpB-NarQ-NarX-like"/>
    <property type="match status" value="1"/>
</dbReference>
<evidence type="ECO:0000256" key="7">
    <source>
        <dbReference type="ARBA" id="ARBA00022840"/>
    </source>
</evidence>
<evidence type="ECO:0000256" key="6">
    <source>
        <dbReference type="ARBA" id="ARBA00022777"/>
    </source>
</evidence>